<accession>A0A1R3V371</accession>
<evidence type="ECO:0000313" key="2">
    <source>
        <dbReference type="EMBL" id="SIT54317.1"/>
    </source>
</evidence>
<dbReference type="RefSeq" id="WP_143744483.1">
    <property type="nucleotide sequence ID" value="NZ_FTPD01000006.1"/>
</dbReference>
<dbReference type="STRING" id="1631249.BQ8794_140462"/>
<keyword evidence="1" id="KW-1133">Transmembrane helix</keyword>
<dbReference type="AlphaFoldDB" id="A0A1R3V371"/>
<evidence type="ECO:0000256" key="1">
    <source>
        <dbReference type="SAM" id="Phobius"/>
    </source>
</evidence>
<dbReference type="Proteomes" id="UP000188388">
    <property type="component" value="Unassembled WGS sequence"/>
</dbReference>
<proteinExistence type="predicted"/>
<name>A0A1R3V371_9HYPH</name>
<evidence type="ECO:0000313" key="3">
    <source>
        <dbReference type="Proteomes" id="UP000188388"/>
    </source>
</evidence>
<feature type="transmembrane region" description="Helical" evidence="1">
    <location>
        <begin position="84"/>
        <end position="111"/>
    </location>
</feature>
<reference evidence="3" key="1">
    <citation type="submission" date="2017-01" db="EMBL/GenBank/DDBJ databases">
        <authorList>
            <person name="Brunel B."/>
        </authorList>
    </citation>
    <scope>NUCLEOTIDE SEQUENCE [LARGE SCALE GENOMIC DNA]</scope>
</reference>
<sequence length="120" mass="12982">MNILASILIAIVAGVVLIITKAISVAKMINEGNYSFARFGLIAAFWAALTIPSLGSSCGPIGCTYGLHFGWVLELIQVAMPSNAIFFVMGGYAILSVYFFSHALGWIFYLLRAFARPVSR</sequence>
<keyword evidence="1" id="KW-0812">Transmembrane</keyword>
<gene>
    <name evidence="2" type="ORF">BQ8794_140462</name>
</gene>
<feature type="transmembrane region" description="Helical" evidence="1">
    <location>
        <begin position="36"/>
        <end position="55"/>
    </location>
</feature>
<keyword evidence="1" id="KW-0472">Membrane</keyword>
<feature type="transmembrane region" description="Helical" evidence="1">
    <location>
        <begin position="6"/>
        <end position="24"/>
    </location>
</feature>
<organism evidence="2 3">
    <name type="scientific">Mesorhizobium prunaredense</name>
    <dbReference type="NCBI Taxonomy" id="1631249"/>
    <lineage>
        <taxon>Bacteria</taxon>
        <taxon>Pseudomonadati</taxon>
        <taxon>Pseudomonadota</taxon>
        <taxon>Alphaproteobacteria</taxon>
        <taxon>Hyphomicrobiales</taxon>
        <taxon>Phyllobacteriaceae</taxon>
        <taxon>Mesorhizobium</taxon>
    </lineage>
</organism>
<protein>
    <submittedName>
        <fullName evidence="2">Uncharacterized protein</fullName>
    </submittedName>
</protein>
<dbReference type="EMBL" id="FTPD01000006">
    <property type="protein sequence ID" value="SIT54317.1"/>
    <property type="molecule type" value="Genomic_DNA"/>
</dbReference>
<keyword evidence="3" id="KW-1185">Reference proteome</keyword>